<feature type="domain" description="Tr-type G" evidence="4">
    <location>
        <begin position="2"/>
        <end position="81"/>
    </location>
</feature>
<evidence type="ECO:0000256" key="3">
    <source>
        <dbReference type="ARBA" id="ARBA00023134"/>
    </source>
</evidence>
<dbReference type="PANTHER" id="PTHR43261">
    <property type="entry name" value="TRANSLATION ELONGATION FACTOR G-RELATED"/>
    <property type="match status" value="1"/>
</dbReference>
<evidence type="ECO:0000256" key="2">
    <source>
        <dbReference type="ARBA" id="ARBA00022917"/>
    </source>
</evidence>
<reference evidence="5" key="1">
    <citation type="submission" date="2013-12" db="EMBL/GenBank/DDBJ databases">
        <title>A Varibaculum cambriense genome reconstructed from a premature infant gut community with otherwise low bacterial novelty that shifts toward anaerobic metabolism during the third week of life.</title>
        <authorList>
            <person name="Brown C.T."/>
            <person name="Sharon I."/>
            <person name="Thomas B.C."/>
            <person name="Castelle C.J."/>
            <person name="Morowitz M.J."/>
            <person name="Banfield J.F."/>
        </authorList>
    </citation>
    <scope>NUCLEOTIDE SEQUENCE</scope>
</reference>
<comment type="caution">
    <text evidence="5">The sequence shown here is derived from an EMBL/GenBank/DDBJ whole genome shotgun (WGS) entry which is preliminary data.</text>
</comment>
<dbReference type="EMBL" id="AZMM01016536">
    <property type="protein sequence ID" value="ETJ28916.1"/>
    <property type="molecule type" value="Genomic_DNA"/>
</dbReference>
<dbReference type="GO" id="GO:0003746">
    <property type="term" value="F:translation elongation factor activity"/>
    <property type="evidence" value="ECO:0007669"/>
    <property type="project" value="UniProtKB-KW"/>
</dbReference>
<feature type="non-terminal residue" evidence="5">
    <location>
        <position position="82"/>
    </location>
</feature>
<name>W1XFI6_9ZZZZ</name>
<feature type="non-terminal residue" evidence="5">
    <location>
        <position position="1"/>
    </location>
</feature>
<dbReference type="InterPro" id="IPR027417">
    <property type="entry name" value="P-loop_NTPase"/>
</dbReference>
<dbReference type="GO" id="GO:0005525">
    <property type="term" value="F:GTP binding"/>
    <property type="evidence" value="ECO:0007669"/>
    <property type="project" value="UniProtKB-KW"/>
</dbReference>
<protein>
    <submittedName>
        <fullName evidence="5">Translation elongation factor G</fullName>
    </submittedName>
</protein>
<evidence type="ECO:0000313" key="5">
    <source>
        <dbReference type="EMBL" id="ETJ28916.1"/>
    </source>
</evidence>
<evidence type="ECO:0000259" key="4">
    <source>
        <dbReference type="Pfam" id="PF00009"/>
    </source>
</evidence>
<dbReference type="GO" id="GO:0003924">
    <property type="term" value="F:GTPase activity"/>
    <property type="evidence" value="ECO:0007669"/>
    <property type="project" value="InterPro"/>
</dbReference>
<gene>
    <name evidence="5" type="ORF">Q604_UNBC16536G0001</name>
</gene>
<keyword evidence="5" id="KW-0251">Elongation factor</keyword>
<accession>W1XFI6</accession>
<dbReference type="InterPro" id="IPR000795">
    <property type="entry name" value="T_Tr_GTP-bd_dom"/>
</dbReference>
<dbReference type="AlphaFoldDB" id="W1XFI6"/>
<keyword evidence="2" id="KW-0648">Protein biosynthesis</keyword>
<dbReference type="Gene3D" id="3.40.50.300">
    <property type="entry name" value="P-loop containing nucleotide triphosphate hydrolases"/>
    <property type="match status" value="2"/>
</dbReference>
<dbReference type="Pfam" id="PF00009">
    <property type="entry name" value="GTP_EFTU"/>
    <property type="match status" value="1"/>
</dbReference>
<keyword evidence="1" id="KW-0547">Nucleotide-binding</keyword>
<proteinExistence type="predicted"/>
<dbReference type="SUPFAM" id="SSF52540">
    <property type="entry name" value="P-loop containing nucleoside triphosphate hydrolases"/>
    <property type="match status" value="1"/>
</dbReference>
<evidence type="ECO:0000256" key="1">
    <source>
        <dbReference type="ARBA" id="ARBA00022741"/>
    </source>
</evidence>
<sequence>SHDGAGKTALVESLLLTSGAVDFVGKGQDNKHIMDFEPEEIKRNVTIQLGMAPCEWHDHKVNFIDTPGYNEFHGEVRAALRA</sequence>
<keyword evidence="3" id="KW-0342">GTP-binding</keyword>
<organism evidence="5">
    <name type="scientific">human gut metagenome</name>
    <dbReference type="NCBI Taxonomy" id="408170"/>
    <lineage>
        <taxon>unclassified sequences</taxon>
        <taxon>metagenomes</taxon>
        <taxon>organismal metagenomes</taxon>
    </lineage>
</organism>
<dbReference type="GO" id="GO:0032790">
    <property type="term" value="P:ribosome disassembly"/>
    <property type="evidence" value="ECO:0007669"/>
    <property type="project" value="TreeGrafter"/>
</dbReference>
<dbReference type="PANTHER" id="PTHR43261:SF1">
    <property type="entry name" value="RIBOSOME-RELEASING FACTOR 2, MITOCHONDRIAL"/>
    <property type="match status" value="1"/>
</dbReference>